<evidence type="ECO:0000256" key="10">
    <source>
        <dbReference type="ARBA" id="ARBA00055605"/>
    </source>
</evidence>
<feature type="binding site" evidence="11">
    <location>
        <begin position="171"/>
        <end position="172"/>
    </location>
    <ligand>
        <name>thiamine diphosphate</name>
        <dbReference type="ChEBI" id="CHEBI:58937"/>
    </ligand>
</feature>
<dbReference type="FunFam" id="3.40.50.920:FF:000002">
    <property type="entry name" value="1-deoxy-D-xylulose-5-phosphate synthase"/>
    <property type="match status" value="1"/>
</dbReference>
<dbReference type="Gene3D" id="3.40.50.920">
    <property type="match status" value="1"/>
</dbReference>
<dbReference type="GO" id="GO:0009228">
    <property type="term" value="P:thiamine biosynthetic process"/>
    <property type="evidence" value="ECO:0007669"/>
    <property type="project" value="UniProtKB-UniRule"/>
</dbReference>
<dbReference type="InterPro" id="IPR049557">
    <property type="entry name" value="Transketolase_CS"/>
</dbReference>
<dbReference type="Pfam" id="PF02780">
    <property type="entry name" value="Transketolase_C"/>
    <property type="match status" value="1"/>
</dbReference>
<accession>A0A1I2VWK8</accession>
<keyword evidence="5 11" id="KW-0479">Metal-binding</keyword>
<dbReference type="InterPro" id="IPR009014">
    <property type="entry name" value="Transketo_C/PFOR_II"/>
</dbReference>
<evidence type="ECO:0000256" key="7">
    <source>
        <dbReference type="ARBA" id="ARBA00022977"/>
    </source>
</evidence>
<gene>
    <name evidence="11" type="primary">dxs</name>
    <name evidence="13" type="ORF">SAMN05421739_104405</name>
</gene>
<evidence type="ECO:0000256" key="5">
    <source>
        <dbReference type="ARBA" id="ARBA00022723"/>
    </source>
</evidence>
<dbReference type="HAMAP" id="MF_00315">
    <property type="entry name" value="DXP_synth"/>
    <property type="match status" value="1"/>
</dbReference>
<dbReference type="GO" id="GO:0008661">
    <property type="term" value="F:1-deoxy-D-xylulose-5-phosphate synthase activity"/>
    <property type="evidence" value="ECO:0007669"/>
    <property type="project" value="UniProtKB-UniRule"/>
</dbReference>
<dbReference type="PROSITE" id="PS00802">
    <property type="entry name" value="TRANSKETOLASE_2"/>
    <property type="match status" value="1"/>
</dbReference>
<evidence type="ECO:0000256" key="1">
    <source>
        <dbReference type="ARBA" id="ARBA00004980"/>
    </source>
</evidence>
<feature type="binding site" evidence="11">
    <location>
        <position position="396"/>
    </location>
    <ligand>
        <name>thiamine diphosphate</name>
        <dbReference type="ChEBI" id="CHEBI:58937"/>
    </ligand>
</feature>
<evidence type="ECO:0000256" key="4">
    <source>
        <dbReference type="ARBA" id="ARBA00022679"/>
    </source>
</evidence>
<dbReference type="PANTHER" id="PTHR43322">
    <property type="entry name" value="1-D-DEOXYXYLULOSE 5-PHOSPHATE SYNTHASE-RELATED"/>
    <property type="match status" value="1"/>
</dbReference>
<reference evidence="14" key="1">
    <citation type="submission" date="2016-10" db="EMBL/GenBank/DDBJ databases">
        <authorList>
            <person name="Varghese N."/>
            <person name="Submissions S."/>
        </authorList>
    </citation>
    <scope>NUCLEOTIDE SEQUENCE [LARGE SCALE GENOMIC DNA]</scope>
    <source>
        <strain evidence="14">LP51</strain>
    </source>
</reference>
<evidence type="ECO:0000256" key="2">
    <source>
        <dbReference type="ARBA" id="ARBA00011081"/>
    </source>
</evidence>
<keyword evidence="9 11" id="KW-0414">Isoprene biosynthesis</keyword>
<evidence type="ECO:0000256" key="8">
    <source>
        <dbReference type="ARBA" id="ARBA00023052"/>
    </source>
</evidence>
<dbReference type="InterPro" id="IPR005477">
    <property type="entry name" value="Dxylulose-5-P_synthase"/>
</dbReference>
<feature type="binding site" evidence="11">
    <location>
        <position position="170"/>
    </location>
    <ligand>
        <name>Mg(2+)</name>
        <dbReference type="ChEBI" id="CHEBI:18420"/>
    </ligand>
</feature>
<feature type="binding site" evidence="11">
    <location>
        <position position="199"/>
    </location>
    <ligand>
        <name>thiamine diphosphate</name>
        <dbReference type="ChEBI" id="CHEBI:58937"/>
    </ligand>
</feature>
<organism evidence="13 14">
    <name type="scientific">Pontibacter chinhatensis</name>
    <dbReference type="NCBI Taxonomy" id="1436961"/>
    <lineage>
        <taxon>Bacteria</taxon>
        <taxon>Pseudomonadati</taxon>
        <taxon>Bacteroidota</taxon>
        <taxon>Cytophagia</taxon>
        <taxon>Cytophagales</taxon>
        <taxon>Hymenobacteraceae</taxon>
        <taxon>Pontibacter</taxon>
    </lineage>
</organism>
<evidence type="ECO:0000259" key="12">
    <source>
        <dbReference type="SMART" id="SM00861"/>
    </source>
</evidence>
<evidence type="ECO:0000256" key="9">
    <source>
        <dbReference type="ARBA" id="ARBA00023229"/>
    </source>
</evidence>
<dbReference type="InterPro" id="IPR005475">
    <property type="entry name" value="Transketolase-like_Pyr-bd"/>
</dbReference>
<comment type="similarity">
    <text evidence="2 11">Belongs to the transketolase family. DXPS subfamily.</text>
</comment>
<feature type="binding site" evidence="11">
    <location>
        <position position="199"/>
    </location>
    <ligand>
        <name>Mg(2+)</name>
        <dbReference type="ChEBI" id="CHEBI:18420"/>
    </ligand>
</feature>
<dbReference type="FunFam" id="3.40.50.970:FF:000005">
    <property type="entry name" value="1-deoxy-D-xylulose-5-phosphate synthase"/>
    <property type="match status" value="1"/>
</dbReference>
<dbReference type="InterPro" id="IPR033248">
    <property type="entry name" value="Transketolase_C"/>
</dbReference>
<comment type="subunit">
    <text evidence="3 11">Homodimer.</text>
</comment>
<dbReference type="GO" id="GO:0019288">
    <property type="term" value="P:isopentenyl diphosphate biosynthetic process, methylerythritol 4-phosphate pathway"/>
    <property type="evidence" value="ECO:0007669"/>
    <property type="project" value="TreeGrafter"/>
</dbReference>
<evidence type="ECO:0000256" key="6">
    <source>
        <dbReference type="ARBA" id="ARBA00022842"/>
    </source>
</evidence>
<dbReference type="CDD" id="cd02007">
    <property type="entry name" value="TPP_DXS"/>
    <property type="match status" value="1"/>
</dbReference>
<keyword evidence="4 11" id="KW-0808">Transferase</keyword>
<dbReference type="STRING" id="1436961.SAMN05421739_104405"/>
<evidence type="ECO:0000256" key="3">
    <source>
        <dbReference type="ARBA" id="ARBA00011738"/>
    </source>
</evidence>
<dbReference type="SUPFAM" id="SSF52922">
    <property type="entry name" value="TK C-terminal domain-like"/>
    <property type="match status" value="1"/>
</dbReference>
<dbReference type="AlphaFoldDB" id="A0A1I2VWK8"/>
<dbReference type="Proteomes" id="UP000198724">
    <property type="component" value="Unassembled WGS sequence"/>
</dbReference>
<dbReference type="Pfam" id="PF13292">
    <property type="entry name" value="DXP_synthase_N"/>
    <property type="match status" value="1"/>
</dbReference>
<comment type="catalytic activity">
    <reaction evidence="11">
        <text>D-glyceraldehyde 3-phosphate + pyruvate + H(+) = 1-deoxy-D-xylulose 5-phosphate + CO2</text>
        <dbReference type="Rhea" id="RHEA:12605"/>
        <dbReference type="ChEBI" id="CHEBI:15361"/>
        <dbReference type="ChEBI" id="CHEBI:15378"/>
        <dbReference type="ChEBI" id="CHEBI:16526"/>
        <dbReference type="ChEBI" id="CHEBI:57792"/>
        <dbReference type="ChEBI" id="CHEBI:59776"/>
        <dbReference type="EC" id="2.2.1.7"/>
    </reaction>
</comment>
<sequence>MCFLNICPCFLLVAYKDNYMIIKPGELLASINSPADLRNLKPEQLLQVTQELRQYIIDVVSIHGGHFGASLGVVELTTALHYVFNTPYDQLVWDVGHQAYGHKILTGRRDVFHTNRKYGGISGFPKRKESEYDTFGVGHSSTSISAALGMAVASKYKGEEKRQHIAVIGDGAMTGGMAFEALNHGGVANANLLVVLNDNCMSIDPNVGALKEYLTDITTSRTYNKMRDEVWKILGKISKFGPDARTIVSKIESGVKAAILKQSNLFEGLNFRYFGPIDGHDINHLVSVMEDLKHIPGPKILHVLTTKGKGFALAEKEQTKWHAPGTFDKITGEIYKKHYDTPQPPKYQDVFGHTLVELAEQNPKIMGITPAMPSGCSLNIMMKAMPDRAFDVGIAEQHAVTFSAGLATQGLVPFCNIYSSFMQRGYDQVVHDVCLQNLNVVFCLDRAGFAGADGPTHHGAYDVAYMRCIPNMVVSAPMNEQELRNLMYTASQENMGPFTIRYPRGEGVMPNWRTPLAPIQVGKGRTIQEGEEVAILTFGHVGNYAVEVCQKLAHDGIHPGHYDMRFAKPLDEELLHHIFSKYEKVITVEDGCLQGGFGSAVLEFMVDNGYTSQVKRLGIPDRIFEHGSQLELQHEAGFAPIDIENTVRELAGVPVKV</sequence>
<evidence type="ECO:0000313" key="14">
    <source>
        <dbReference type="Proteomes" id="UP000198724"/>
    </source>
</evidence>
<feature type="domain" description="Transketolase-like pyrimidine-binding" evidence="12">
    <location>
        <begin position="345"/>
        <end position="510"/>
    </location>
</feature>
<evidence type="ECO:0000313" key="13">
    <source>
        <dbReference type="EMBL" id="SFG93524.1"/>
    </source>
</evidence>
<protein>
    <recommendedName>
        <fullName evidence="11">1-deoxy-D-xylulose-5-phosphate synthase</fullName>
        <ecNumber evidence="11">2.2.1.7</ecNumber>
    </recommendedName>
    <alternativeName>
        <fullName evidence="11">1-deoxyxylulose-5-phosphate synthase</fullName>
        <shortName evidence="11">DXP synthase</shortName>
        <shortName evidence="11">DXPS</shortName>
    </alternativeName>
</protein>
<dbReference type="SUPFAM" id="SSF52518">
    <property type="entry name" value="Thiamin diphosphate-binding fold (THDP-binding)"/>
    <property type="match status" value="2"/>
</dbReference>
<dbReference type="CDD" id="cd07033">
    <property type="entry name" value="TPP_PYR_DXS_TK_like"/>
    <property type="match status" value="1"/>
</dbReference>
<dbReference type="PROSITE" id="PS00801">
    <property type="entry name" value="TRANSKETOLASE_1"/>
    <property type="match status" value="1"/>
</dbReference>
<feature type="binding site" evidence="11">
    <location>
        <begin position="138"/>
        <end position="140"/>
    </location>
    <ligand>
        <name>thiamine diphosphate</name>
        <dbReference type="ChEBI" id="CHEBI:58937"/>
    </ligand>
</feature>
<feature type="binding site" evidence="11">
    <location>
        <position position="97"/>
    </location>
    <ligand>
        <name>thiamine diphosphate</name>
        <dbReference type="ChEBI" id="CHEBI:58937"/>
    </ligand>
</feature>
<keyword evidence="14" id="KW-1185">Reference proteome</keyword>
<evidence type="ECO:0000256" key="11">
    <source>
        <dbReference type="HAMAP-Rule" id="MF_00315"/>
    </source>
</evidence>
<comment type="pathway">
    <text evidence="1 11">Metabolic intermediate biosynthesis; 1-deoxy-D-xylulose 5-phosphate biosynthesis; 1-deoxy-D-xylulose 5-phosphate from D-glyceraldehyde 3-phosphate and pyruvate: step 1/1.</text>
</comment>
<name>A0A1I2VWK8_9BACT</name>
<keyword evidence="7 11" id="KW-0784">Thiamine biosynthesis</keyword>
<dbReference type="Gene3D" id="3.40.50.970">
    <property type="match status" value="2"/>
</dbReference>
<keyword evidence="8 11" id="KW-0786">Thiamine pyrophosphate</keyword>
<dbReference type="UniPathway" id="UPA00064">
    <property type="reaction ID" value="UER00091"/>
</dbReference>
<dbReference type="GO" id="GO:0016114">
    <property type="term" value="P:terpenoid biosynthetic process"/>
    <property type="evidence" value="ECO:0007669"/>
    <property type="project" value="UniProtKB-UniRule"/>
</dbReference>
<dbReference type="NCBIfam" id="NF003933">
    <property type="entry name" value="PRK05444.2-2"/>
    <property type="match status" value="1"/>
</dbReference>
<dbReference type="SMART" id="SM00861">
    <property type="entry name" value="Transket_pyr"/>
    <property type="match status" value="1"/>
</dbReference>
<feature type="binding site" evidence="11">
    <location>
        <position position="311"/>
    </location>
    <ligand>
        <name>thiamine diphosphate</name>
        <dbReference type="ChEBI" id="CHEBI:58937"/>
    </ligand>
</feature>
<dbReference type="GO" id="GO:0000287">
    <property type="term" value="F:magnesium ion binding"/>
    <property type="evidence" value="ECO:0007669"/>
    <property type="project" value="UniProtKB-UniRule"/>
</dbReference>
<dbReference type="EMBL" id="FOOT01000004">
    <property type="protein sequence ID" value="SFG93524.1"/>
    <property type="molecule type" value="Genomic_DNA"/>
</dbReference>
<keyword evidence="6 11" id="KW-0460">Magnesium</keyword>
<dbReference type="PANTHER" id="PTHR43322:SF5">
    <property type="entry name" value="1-DEOXY-D-XYLULOSE-5-PHOSPHATE SYNTHASE, CHLOROPLASTIC"/>
    <property type="match status" value="1"/>
</dbReference>
<comment type="function">
    <text evidence="10 11">Catalyzes the acyloin condensation reaction between C atoms 2 and 3 of pyruvate and glyceraldehyde 3-phosphate to yield 1-deoxy-D-xylulose-5-phosphate (DXP).</text>
</comment>
<dbReference type="GO" id="GO:0005829">
    <property type="term" value="C:cytosol"/>
    <property type="evidence" value="ECO:0007669"/>
    <property type="project" value="TreeGrafter"/>
</dbReference>
<comment type="cofactor">
    <cofactor evidence="11">
        <name>thiamine diphosphate</name>
        <dbReference type="ChEBI" id="CHEBI:58937"/>
    </cofactor>
    <text evidence="11">Binds 1 thiamine pyrophosphate per subunit.</text>
</comment>
<dbReference type="EC" id="2.2.1.7" evidence="11"/>
<comment type="cofactor">
    <cofactor evidence="11">
        <name>Mg(2+)</name>
        <dbReference type="ChEBI" id="CHEBI:18420"/>
    </cofactor>
    <text evidence="11">Binds 1 Mg(2+) ion per subunit.</text>
</comment>
<dbReference type="NCBIfam" id="TIGR00204">
    <property type="entry name" value="dxs"/>
    <property type="match status" value="1"/>
</dbReference>
<dbReference type="Pfam" id="PF02779">
    <property type="entry name" value="Transket_pyr"/>
    <property type="match status" value="1"/>
</dbReference>
<dbReference type="InterPro" id="IPR029061">
    <property type="entry name" value="THDP-binding"/>
</dbReference>
<proteinExistence type="inferred from homology"/>
<dbReference type="InterPro" id="IPR020826">
    <property type="entry name" value="Transketolase_BS"/>
</dbReference>
<dbReference type="GO" id="GO:0030976">
    <property type="term" value="F:thiamine pyrophosphate binding"/>
    <property type="evidence" value="ECO:0007669"/>
    <property type="project" value="UniProtKB-UniRule"/>
</dbReference>